<dbReference type="EMBL" id="FR718725">
    <property type="protein sequence ID" value="CBX73376.1"/>
    <property type="molecule type" value="Genomic_DNA"/>
</dbReference>
<proteinExistence type="predicted"/>
<reference evidence="1" key="1">
    <citation type="journal article" date="2011" name="BMC Genomics">
        <title>Shotgun sequencing of Yersinia enterocolitica strain W22703 (biotype 2, serotype O:9): genomic evidence for oscillation between invertebrates and mammals.</title>
        <authorList>
            <person name="Fuchs T.M."/>
            <person name="Brandt K."/>
            <person name="Starke M."/>
            <person name="Rattei T."/>
        </authorList>
    </citation>
    <scope>NUCLEOTIDE SEQUENCE</scope>
</reference>
<dbReference type="Gene3D" id="3.40.50.1820">
    <property type="entry name" value="alpha/beta hydrolase"/>
    <property type="match status" value="1"/>
</dbReference>
<dbReference type="AlphaFoldDB" id="F4N5L8"/>
<dbReference type="InterPro" id="IPR029058">
    <property type="entry name" value="AB_hydrolase_fold"/>
</dbReference>
<keyword evidence="1" id="KW-0378">Hydrolase</keyword>
<accession>F4N5L8</accession>
<protein>
    <submittedName>
        <fullName evidence="1">Uncharacterized protein</fullName>
    </submittedName>
</protein>
<name>F4N5L8_YEREN</name>
<sequence length="86" mass="9678">MAYLDSTKLQGFTLIFYGVEEPLKKAGAQVFVATISATNSNEVRGEQLLKFVKEVMAKTGRKKLTLLVIVRGLWHVVMLLQRILNL</sequence>
<dbReference type="GO" id="GO:0016787">
    <property type="term" value="F:hydrolase activity"/>
    <property type="evidence" value="ECO:0007669"/>
    <property type="project" value="UniProtKB-KW"/>
</dbReference>
<evidence type="ECO:0000313" key="1">
    <source>
        <dbReference type="EMBL" id="CBX73376.1"/>
    </source>
</evidence>
<organism evidence="1">
    <name type="scientific">Yersinia enterocolitica W22703</name>
    <dbReference type="NCBI Taxonomy" id="913028"/>
    <lineage>
        <taxon>Bacteria</taxon>
        <taxon>Pseudomonadati</taxon>
        <taxon>Pseudomonadota</taxon>
        <taxon>Gammaproteobacteria</taxon>
        <taxon>Enterobacterales</taxon>
        <taxon>Yersiniaceae</taxon>
        <taxon>Yersinia</taxon>
    </lineage>
</organism>
<gene>
    <name evidence="1" type="ORF">YEW_LN49150</name>
</gene>